<dbReference type="OrthoDB" id="1651121at2"/>
<sequence>MDSVFGKINQWRHLAENDQLFDYIIRQLEGLERFGPIPGILFPLIEAFLPILPLVAFVLANAVVYGLFKGFLYSWLGAVFGSLCVFFIIRRLGDKRLFRKITRQKQVKKVTKWVEEHGFGPLFLLMCFPFSPSSIINVVSGLSNVSRQQFILAVLLGKAVMIFTIAYVGSSIASFAQNPVKSIVVGVCILLFWVLGKYIEKRIQIKAEQKAYSGD</sequence>
<dbReference type="EMBL" id="FNIZ01000021">
    <property type="protein sequence ID" value="SDP53054.1"/>
    <property type="molecule type" value="Genomic_DNA"/>
</dbReference>
<feature type="transmembrane region" description="Helical" evidence="6">
    <location>
        <begin position="150"/>
        <end position="168"/>
    </location>
</feature>
<evidence type="ECO:0000259" key="7">
    <source>
        <dbReference type="Pfam" id="PF09335"/>
    </source>
</evidence>
<evidence type="ECO:0000256" key="4">
    <source>
        <dbReference type="ARBA" id="ARBA00022989"/>
    </source>
</evidence>
<gene>
    <name evidence="8" type="ORF">SAMN05421677_12139</name>
</gene>
<keyword evidence="5 6" id="KW-0472">Membrane</keyword>
<dbReference type="STRING" id="240303.SAMN05421677_12139"/>
<keyword evidence="3 6" id="KW-0812">Transmembrane</keyword>
<dbReference type="PANTHER" id="PTHR12677:SF55">
    <property type="entry name" value="UNDECAPRENYL PHOSPHATE TRANSPORTER SAOUHSC_00901-RELATED"/>
    <property type="match status" value="1"/>
</dbReference>
<feature type="transmembrane region" description="Helical" evidence="6">
    <location>
        <begin position="40"/>
        <end position="65"/>
    </location>
</feature>
<dbReference type="Proteomes" id="UP000198860">
    <property type="component" value="Unassembled WGS sequence"/>
</dbReference>
<protein>
    <recommendedName>
        <fullName evidence="6">TVP38/TMEM64 family membrane protein</fullName>
    </recommendedName>
</protein>
<keyword evidence="9" id="KW-1185">Reference proteome</keyword>
<organism evidence="8 9">
    <name type="scientific">Halobacillus aidingensis</name>
    <dbReference type="NCBI Taxonomy" id="240303"/>
    <lineage>
        <taxon>Bacteria</taxon>
        <taxon>Bacillati</taxon>
        <taxon>Bacillota</taxon>
        <taxon>Bacilli</taxon>
        <taxon>Bacillales</taxon>
        <taxon>Bacillaceae</taxon>
        <taxon>Halobacillus</taxon>
    </lineage>
</organism>
<reference evidence="9" key="1">
    <citation type="submission" date="2016-10" db="EMBL/GenBank/DDBJ databases">
        <authorList>
            <person name="Varghese N."/>
            <person name="Submissions S."/>
        </authorList>
    </citation>
    <scope>NUCLEOTIDE SEQUENCE [LARGE SCALE GENOMIC DNA]</scope>
    <source>
        <strain evidence="9">CGMCC 1.3703</strain>
    </source>
</reference>
<dbReference type="RefSeq" id="WP_089654234.1">
    <property type="nucleotide sequence ID" value="NZ_FNIZ01000021.1"/>
</dbReference>
<comment type="caution">
    <text evidence="6">Lacks conserved residue(s) required for the propagation of feature annotation.</text>
</comment>
<dbReference type="Pfam" id="PF09335">
    <property type="entry name" value="VTT_dom"/>
    <property type="match status" value="1"/>
</dbReference>
<name>A0A1H0TGF2_HALAD</name>
<evidence type="ECO:0000256" key="3">
    <source>
        <dbReference type="ARBA" id="ARBA00022692"/>
    </source>
</evidence>
<evidence type="ECO:0000313" key="8">
    <source>
        <dbReference type="EMBL" id="SDP53054.1"/>
    </source>
</evidence>
<comment type="subcellular location">
    <subcellularLocation>
        <location evidence="1 6">Cell membrane</location>
        <topology evidence="1 6">Multi-pass membrane protein</topology>
    </subcellularLocation>
</comment>
<dbReference type="InterPro" id="IPR015414">
    <property type="entry name" value="TMEM64"/>
</dbReference>
<feature type="transmembrane region" description="Helical" evidence="6">
    <location>
        <begin position="180"/>
        <end position="199"/>
    </location>
</feature>
<dbReference type="AlphaFoldDB" id="A0A1H0TGF2"/>
<keyword evidence="4 6" id="KW-1133">Transmembrane helix</keyword>
<evidence type="ECO:0000256" key="5">
    <source>
        <dbReference type="ARBA" id="ARBA00023136"/>
    </source>
</evidence>
<evidence type="ECO:0000256" key="6">
    <source>
        <dbReference type="RuleBase" id="RU366058"/>
    </source>
</evidence>
<evidence type="ECO:0000256" key="1">
    <source>
        <dbReference type="ARBA" id="ARBA00004651"/>
    </source>
</evidence>
<keyword evidence="2 6" id="KW-1003">Cell membrane</keyword>
<proteinExistence type="inferred from homology"/>
<accession>A0A1H0TGF2</accession>
<dbReference type="GO" id="GO:0005886">
    <property type="term" value="C:plasma membrane"/>
    <property type="evidence" value="ECO:0007669"/>
    <property type="project" value="UniProtKB-SubCell"/>
</dbReference>
<evidence type="ECO:0000256" key="2">
    <source>
        <dbReference type="ARBA" id="ARBA00022475"/>
    </source>
</evidence>
<feature type="domain" description="VTT" evidence="7">
    <location>
        <begin position="53"/>
        <end position="170"/>
    </location>
</feature>
<evidence type="ECO:0000313" key="9">
    <source>
        <dbReference type="Proteomes" id="UP000198860"/>
    </source>
</evidence>
<dbReference type="PANTHER" id="PTHR12677">
    <property type="entry name" value="GOLGI APPARATUS MEMBRANE PROTEIN TVP38-RELATED"/>
    <property type="match status" value="1"/>
</dbReference>
<comment type="similarity">
    <text evidence="6">Belongs to the TVP38/TMEM64 family.</text>
</comment>
<dbReference type="InterPro" id="IPR032816">
    <property type="entry name" value="VTT_dom"/>
</dbReference>
<feature type="transmembrane region" description="Helical" evidence="6">
    <location>
        <begin position="71"/>
        <end position="89"/>
    </location>
</feature>